<gene>
    <name evidence="2" type="ORF">NXT3_PC00305</name>
</gene>
<protein>
    <submittedName>
        <fullName evidence="2">Uncharacterized protein</fullName>
    </submittedName>
</protein>
<evidence type="ECO:0000256" key="1">
    <source>
        <dbReference type="SAM" id="MobiDB-lite"/>
    </source>
</evidence>
<dbReference type="AlphaFoldDB" id="A0A2L0HDA4"/>
<feature type="region of interest" description="Disordered" evidence="1">
    <location>
        <begin position="76"/>
        <end position="105"/>
    </location>
</feature>
<dbReference type="Gene3D" id="1.10.357.10">
    <property type="entry name" value="Tetracycline Repressor, domain 2"/>
    <property type="match status" value="1"/>
</dbReference>
<dbReference type="Proteomes" id="UP000239340">
    <property type="component" value="Plasmid pSfreNXT3c"/>
</dbReference>
<keyword evidence="2" id="KW-0614">Plasmid</keyword>
<evidence type="ECO:0000313" key="3">
    <source>
        <dbReference type="Proteomes" id="UP000239340"/>
    </source>
</evidence>
<organism evidence="2 3">
    <name type="scientific">Rhizobium fredii</name>
    <name type="common">Sinorhizobium fredii</name>
    <dbReference type="NCBI Taxonomy" id="380"/>
    <lineage>
        <taxon>Bacteria</taxon>
        <taxon>Pseudomonadati</taxon>
        <taxon>Pseudomonadota</taxon>
        <taxon>Alphaproteobacteria</taxon>
        <taxon>Hyphomicrobiales</taxon>
        <taxon>Rhizobiaceae</taxon>
        <taxon>Sinorhizobium/Ensifer group</taxon>
        <taxon>Sinorhizobium</taxon>
    </lineage>
</organism>
<geneLocation type="plasmid" evidence="3">
    <name>psfrenxt3c</name>
</geneLocation>
<accession>A0A2L0HDA4</accession>
<proteinExistence type="predicted"/>
<dbReference type="EMBL" id="CP024310">
    <property type="protein sequence ID" value="AUX79478.1"/>
    <property type="molecule type" value="Genomic_DNA"/>
</dbReference>
<evidence type="ECO:0000313" key="2">
    <source>
        <dbReference type="EMBL" id="AUX79478.1"/>
    </source>
</evidence>
<name>A0A2L0HDA4_RHIFR</name>
<sequence length="105" mass="11189">MPVAAVGGMTEVEPSKLFAGTIERKGRPKAKVRAAEIFCLFRDWLAGQIRELGAVERAEMLALHLLAWSQGVGGDDDSLQGRGIHPQRGGQDRTLAGLPAGPRAT</sequence>
<reference evidence="2 3" key="1">
    <citation type="submission" date="2017-10" db="EMBL/GenBank/DDBJ databases">
        <title>Analysis of the genome sequences of Rhizobium populations associated to common bean (phaseolus vulgaris).</title>
        <authorList>
            <person name="Bustos P."/>
            <person name="Santamaria R.I."/>
            <person name="Miranda-Sanchez F."/>
            <person name="Perez-Carrascal O."/>
            <person name="Juarez S."/>
            <person name="Lozano L."/>
            <person name="Martinez-Flores I."/>
            <person name="Vinuesa P."/>
            <person name="Martinez-Romero E."/>
            <person name="Cevallos M.A."/>
            <person name="Romero D."/>
            <person name="Davila G."/>
            <person name="Gonzalez V."/>
        </authorList>
    </citation>
    <scope>NUCLEOTIDE SEQUENCE [LARGE SCALE GENOMIC DNA]</scope>
    <source>
        <strain evidence="2 3">NXT3</strain>
        <plasmid evidence="3">Plasmid psfrenxt3c</plasmid>
    </source>
</reference>